<evidence type="ECO:0000256" key="9">
    <source>
        <dbReference type="ARBA" id="ARBA00022989"/>
    </source>
</evidence>
<dbReference type="Proteomes" id="UP001165740">
    <property type="component" value="Chromosome 5"/>
</dbReference>
<keyword evidence="3" id="KW-1003">Cell membrane</keyword>
<keyword evidence="11 15" id="KW-0472">Membrane</keyword>
<keyword evidence="4" id="KW-0109">Calcium transport</keyword>
<dbReference type="Pfam" id="PF12796">
    <property type="entry name" value="Ank_2"/>
    <property type="match status" value="2"/>
</dbReference>
<keyword evidence="10" id="KW-0406">Ion transport</keyword>
<dbReference type="Gene3D" id="1.25.40.20">
    <property type="entry name" value="Ankyrin repeat-containing domain"/>
    <property type="match status" value="2"/>
</dbReference>
<keyword evidence="13" id="KW-0040">ANK repeat</keyword>
<dbReference type="SUPFAM" id="SSF48403">
    <property type="entry name" value="Ankyrin repeat"/>
    <property type="match status" value="1"/>
</dbReference>
<feature type="transmembrane region" description="Helical" evidence="15">
    <location>
        <begin position="494"/>
        <end position="514"/>
    </location>
</feature>
<organism evidence="17 18">
    <name type="scientific">Biomphalaria glabrata</name>
    <name type="common">Bloodfluke planorb</name>
    <name type="synonym">Freshwater snail</name>
    <dbReference type="NCBI Taxonomy" id="6526"/>
    <lineage>
        <taxon>Eukaryota</taxon>
        <taxon>Metazoa</taxon>
        <taxon>Spiralia</taxon>
        <taxon>Lophotrochozoa</taxon>
        <taxon>Mollusca</taxon>
        <taxon>Gastropoda</taxon>
        <taxon>Heterobranchia</taxon>
        <taxon>Euthyneura</taxon>
        <taxon>Panpulmonata</taxon>
        <taxon>Hygrophila</taxon>
        <taxon>Lymnaeoidea</taxon>
        <taxon>Planorbidae</taxon>
        <taxon>Biomphalaria</taxon>
    </lineage>
</organism>
<name>A0A9U8EAW8_BIOGL</name>
<feature type="transmembrane region" description="Helical" evidence="15">
    <location>
        <begin position="413"/>
        <end position="431"/>
    </location>
</feature>
<evidence type="ECO:0000256" key="8">
    <source>
        <dbReference type="ARBA" id="ARBA00022837"/>
    </source>
</evidence>
<keyword evidence="5" id="KW-0107">Calcium channel</keyword>
<dbReference type="RefSeq" id="XP_013079708.2">
    <property type="nucleotide sequence ID" value="XM_013224254.2"/>
</dbReference>
<keyword evidence="9 15" id="KW-1133">Transmembrane helix</keyword>
<dbReference type="InterPro" id="IPR024862">
    <property type="entry name" value="TRPV"/>
</dbReference>
<dbReference type="GO" id="GO:0098703">
    <property type="term" value="P:calcium ion import across plasma membrane"/>
    <property type="evidence" value="ECO:0007669"/>
    <property type="project" value="TreeGrafter"/>
</dbReference>
<dbReference type="OMA" id="NCAPLGE"/>
<evidence type="ECO:0000256" key="15">
    <source>
        <dbReference type="SAM" id="Phobius"/>
    </source>
</evidence>
<feature type="transmembrane region" description="Helical" evidence="15">
    <location>
        <begin position="639"/>
        <end position="660"/>
    </location>
</feature>
<dbReference type="PANTHER" id="PTHR10582">
    <property type="entry name" value="TRANSIENT RECEPTOR POTENTIAL ION CHANNEL PROTEIN"/>
    <property type="match status" value="1"/>
</dbReference>
<evidence type="ECO:0000256" key="14">
    <source>
        <dbReference type="SAM" id="MobiDB-lite"/>
    </source>
</evidence>
<dbReference type="GO" id="GO:0005886">
    <property type="term" value="C:plasma membrane"/>
    <property type="evidence" value="ECO:0007669"/>
    <property type="project" value="UniProtKB-SubCell"/>
</dbReference>
<feature type="repeat" description="ANK" evidence="13">
    <location>
        <begin position="148"/>
        <end position="180"/>
    </location>
</feature>
<dbReference type="SMART" id="SM00248">
    <property type="entry name" value="ANK"/>
    <property type="match status" value="5"/>
</dbReference>
<dbReference type="GO" id="GO:0005262">
    <property type="term" value="F:calcium channel activity"/>
    <property type="evidence" value="ECO:0007669"/>
    <property type="project" value="UniProtKB-KW"/>
</dbReference>
<dbReference type="OrthoDB" id="194358at2759"/>
<evidence type="ECO:0000256" key="7">
    <source>
        <dbReference type="ARBA" id="ARBA00022737"/>
    </source>
</evidence>
<reference evidence="18" key="1">
    <citation type="submission" date="2025-08" db="UniProtKB">
        <authorList>
            <consortium name="RefSeq"/>
        </authorList>
    </citation>
    <scope>IDENTIFICATION</scope>
</reference>
<dbReference type="InterPro" id="IPR005821">
    <property type="entry name" value="Ion_trans_dom"/>
</dbReference>
<keyword evidence="8" id="KW-0106">Calcium</keyword>
<keyword evidence="6 15" id="KW-0812">Transmembrane</keyword>
<sequence>MDVRIKYNKGKIMPLDEEHSSALNKTQAISPGKERTMDADNKELNAEDLIFFNRVKKDALRWKSYACCRRMQKSNKTSSCLGLYKLKKMTDEMIDKPDGRNIKEFLNHKLINYFAKLGKSTNENETVDLEYVKNLLKSGADINSTDKYGQTILHEVARAWHTDVALYVIKKGANVNQGDNYGRTPLHVAAAVDYVPMVDLLLKHKADIEAKTKDELQTPVFYAAKNDAVNSLKALVKKKCKFIDIQDYKGRTPIYVAAELDRSETTKLLLELNAPGYSSANDGSRAITWMINKMPPVAFEALNQMHSTDRPNRKQYYSLNYLFCEKVTSKNISDHNVSGSSQTSLHVAVGLRQYDLIMHPVFKRLLDVMWDQYGKRSAIFHLCLNLIYILLWTIIGLVVEYDKRHYYDLPGDTWRIVLFILAALLTFYQIYEEIMEFRRSQDYHDAWETKRKGDIKNDLEYCHPRWPGEKKYLLSEIAELENLRPKYFNDAWNIFDWICYIFLLICMATHIADIIDHSEVLAKVHIRIMAITIILLWLRLMKHARAFALLGPFIVMLGHMLKDCVRFLFLYMEFYIPYLTAFWMIFGGTKMAADNSTEEVTVSGFTYPGEIFFSTFRLTLVDDYDYDNMQKIDSIMADLLLGTWFMLSAILCLNLFIALLSDTFQRVYDNAQANSVMQRAIFLVNIWEGMSRKRKEQFLDYIDEFCSPLKDEYDDDMTQTGEEDLKRITFQIKENLDDLQELFKLQFGDPRSHLTEDEENTSKERRNQLFKPNSDVEEIKQSLISFQTEQLNITSQMQKDLLSVKNMLQQSLSKQIPDFQSASPVSESLENVGYDNEKLGKKKRRRKKEKHFKGFGSELQDHAPASFQNFTSLQDQSQRVNVNESTNC</sequence>
<dbReference type="GeneID" id="106065440"/>
<dbReference type="PANTHER" id="PTHR10582:SF33">
    <property type="entry name" value="TRANSIENT RECEPTOR POTENTIAL CHANNEL PYREXIA"/>
    <property type="match status" value="1"/>
</dbReference>
<keyword evidence="17" id="KW-1185">Reference proteome</keyword>
<proteinExistence type="predicted"/>
<feature type="region of interest" description="Disordered" evidence="14">
    <location>
        <begin position="836"/>
        <end position="860"/>
    </location>
</feature>
<evidence type="ECO:0000256" key="1">
    <source>
        <dbReference type="ARBA" id="ARBA00004651"/>
    </source>
</evidence>
<dbReference type="Pfam" id="PF00520">
    <property type="entry name" value="Ion_trans"/>
    <property type="match status" value="1"/>
</dbReference>
<feature type="transmembrane region" description="Helical" evidence="15">
    <location>
        <begin position="379"/>
        <end position="401"/>
    </location>
</feature>
<evidence type="ECO:0000256" key="6">
    <source>
        <dbReference type="ARBA" id="ARBA00022692"/>
    </source>
</evidence>
<evidence type="ECO:0000256" key="11">
    <source>
        <dbReference type="ARBA" id="ARBA00023136"/>
    </source>
</evidence>
<evidence type="ECO:0000256" key="2">
    <source>
        <dbReference type="ARBA" id="ARBA00022448"/>
    </source>
</evidence>
<accession>A0A9U8EAW8</accession>
<feature type="domain" description="Ion transport" evidence="16">
    <location>
        <begin position="419"/>
        <end position="671"/>
    </location>
</feature>
<evidence type="ECO:0000256" key="13">
    <source>
        <dbReference type="PROSITE-ProRule" id="PRU00023"/>
    </source>
</evidence>
<feature type="transmembrane region" description="Helical" evidence="15">
    <location>
        <begin position="567"/>
        <end position="586"/>
    </location>
</feature>
<dbReference type="InterPro" id="IPR002110">
    <property type="entry name" value="Ankyrin_rpt"/>
</dbReference>
<keyword evidence="7" id="KW-0677">Repeat</keyword>
<feature type="repeat" description="ANK" evidence="13">
    <location>
        <begin position="181"/>
        <end position="213"/>
    </location>
</feature>
<comment type="subcellular location">
    <subcellularLocation>
        <location evidence="1">Cell membrane</location>
        <topology evidence="1">Multi-pass membrane protein</topology>
    </subcellularLocation>
</comment>
<evidence type="ECO:0000313" key="18">
    <source>
        <dbReference type="RefSeq" id="XP_013079708.2"/>
    </source>
</evidence>
<evidence type="ECO:0000256" key="3">
    <source>
        <dbReference type="ARBA" id="ARBA00022475"/>
    </source>
</evidence>
<evidence type="ECO:0000256" key="12">
    <source>
        <dbReference type="ARBA" id="ARBA00023303"/>
    </source>
</evidence>
<feature type="compositionally biased region" description="Basic residues" evidence="14">
    <location>
        <begin position="840"/>
        <end position="853"/>
    </location>
</feature>
<evidence type="ECO:0000313" key="17">
    <source>
        <dbReference type="Proteomes" id="UP001165740"/>
    </source>
</evidence>
<evidence type="ECO:0000259" key="16">
    <source>
        <dbReference type="Pfam" id="PF00520"/>
    </source>
</evidence>
<evidence type="ECO:0000256" key="5">
    <source>
        <dbReference type="ARBA" id="ARBA00022673"/>
    </source>
</evidence>
<evidence type="ECO:0000256" key="4">
    <source>
        <dbReference type="ARBA" id="ARBA00022568"/>
    </source>
</evidence>
<dbReference type="PROSITE" id="PS50297">
    <property type="entry name" value="ANK_REP_REGION"/>
    <property type="match status" value="2"/>
</dbReference>
<keyword evidence="12" id="KW-0407">Ion channel</keyword>
<gene>
    <name evidence="18" type="primary">LOC106065440</name>
</gene>
<protein>
    <submittedName>
        <fullName evidence="18">Transient receptor potential cation channel subfamily A member 1-like isoform X1</fullName>
    </submittedName>
</protein>
<dbReference type="AlphaFoldDB" id="A0A9U8EAW8"/>
<evidence type="ECO:0000256" key="10">
    <source>
        <dbReference type="ARBA" id="ARBA00023065"/>
    </source>
</evidence>
<dbReference type="InterPro" id="IPR036770">
    <property type="entry name" value="Ankyrin_rpt-contain_sf"/>
</dbReference>
<keyword evidence="2" id="KW-0813">Transport</keyword>
<dbReference type="PROSITE" id="PS50088">
    <property type="entry name" value="ANK_REPEAT"/>
    <property type="match status" value="2"/>
</dbReference>
<feature type="transmembrane region" description="Helical" evidence="15">
    <location>
        <begin position="520"/>
        <end position="538"/>
    </location>
</feature>